<dbReference type="PANTHER" id="PTHR46438:SF11">
    <property type="entry name" value="LIPASE-RELATED"/>
    <property type="match status" value="1"/>
</dbReference>
<dbReference type="InterPro" id="IPR000073">
    <property type="entry name" value="AB_hydrolase_1"/>
</dbReference>
<dbReference type="InterPro" id="IPR029058">
    <property type="entry name" value="AB_hydrolase_fold"/>
</dbReference>
<proteinExistence type="predicted"/>
<dbReference type="SUPFAM" id="SSF53474">
    <property type="entry name" value="alpha/beta-Hydrolases"/>
    <property type="match status" value="1"/>
</dbReference>
<organism evidence="2 3">
    <name type="scientific">Arthrobacter agilis</name>
    <dbReference type="NCBI Taxonomy" id="37921"/>
    <lineage>
        <taxon>Bacteria</taxon>
        <taxon>Bacillati</taxon>
        <taxon>Actinomycetota</taxon>
        <taxon>Actinomycetes</taxon>
        <taxon>Micrococcales</taxon>
        <taxon>Micrococcaceae</taxon>
        <taxon>Arthrobacter</taxon>
    </lineage>
</organism>
<keyword evidence="2" id="KW-0378">Hydrolase</keyword>
<accession>A0A2L0UBV7</accession>
<protein>
    <submittedName>
        <fullName evidence="2">Alpha/beta hydrolase</fullName>
    </submittedName>
</protein>
<dbReference type="Proteomes" id="UP000239187">
    <property type="component" value="Chromosome"/>
</dbReference>
<dbReference type="PRINTS" id="PR00111">
    <property type="entry name" value="ABHYDROLASE"/>
</dbReference>
<evidence type="ECO:0000313" key="3">
    <source>
        <dbReference type="Proteomes" id="UP000239187"/>
    </source>
</evidence>
<sequence>MLKTERTGTGKPLVLVHGLGSSVRTWDLVLPLLQEQREVIAIDLPGFGGSEPLAGEVTIATLTDAVEQFLEQEDLRAADIVGSSMGARIVVELARRGHAGNVVALDPGGFWNDTQVRIFNGSITASIALVRRLQPVLPSLVQQAAGRTTLLAQFSAAPWKLDPDLVLTELRGFATSPSLDEARRSLAHGPRQAGAPKGTIKGTLAFGWGRSDRVTPLSEAAVAMSLYPDATLHVFEDCGHFPHWDQPQETARFILDATAAGSL</sequence>
<reference evidence="2 3" key="1">
    <citation type="submission" date="2017-11" db="EMBL/GenBank/DDBJ databases">
        <title>Draft genome of Arthrobacter agilis strain UMCV2, a plant growth-promoting rhizobacterium and biocontrol capacity of phytopathogenic fungi.</title>
        <authorList>
            <person name="Martinez-Camara R."/>
            <person name="Santoyo G."/>
            <person name="Moreno-Hagelsieb G."/>
            <person name="Valencia-Cantero E."/>
        </authorList>
    </citation>
    <scope>NUCLEOTIDE SEQUENCE [LARGE SCALE GENOMIC DNA]</scope>
    <source>
        <strain evidence="2 3">UMCV2</strain>
    </source>
</reference>
<dbReference type="RefSeq" id="WP_208740605.1">
    <property type="nucleotide sequence ID" value="NZ_CP024915.1"/>
</dbReference>
<dbReference type="GO" id="GO:0016787">
    <property type="term" value="F:hydrolase activity"/>
    <property type="evidence" value="ECO:0007669"/>
    <property type="project" value="UniProtKB-KW"/>
</dbReference>
<dbReference type="Pfam" id="PF12697">
    <property type="entry name" value="Abhydrolase_6"/>
    <property type="match status" value="1"/>
</dbReference>
<evidence type="ECO:0000259" key="1">
    <source>
        <dbReference type="Pfam" id="PF12697"/>
    </source>
</evidence>
<feature type="domain" description="AB hydrolase-1" evidence="1">
    <location>
        <begin position="13"/>
        <end position="252"/>
    </location>
</feature>
<dbReference type="AlphaFoldDB" id="A0A2L0UBV7"/>
<dbReference type="PANTHER" id="PTHR46438">
    <property type="entry name" value="ALPHA/BETA-HYDROLASES SUPERFAMILY PROTEIN"/>
    <property type="match status" value="1"/>
</dbReference>
<gene>
    <name evidence="2" type="ORF">CVO76_02920</name>
</gene>
<dbReference type="Gene3D" id="3.40.50.1820">
    <property type="entry name" value="alpha/beta hydrolase"/>
    <property type="match status" value="1"/>
</dbReference>
<dbReference type="EMBL" id="CP024915">
    <property type="protein sequence ID" value="AUZ86707.1"/>
    <property type="molecule type" value="Genomic_DNA"/>
</dbReference>
<name>A0A2L0UBV7_9MICC</name>
<evidence type="ECO:0000313" key="2">
    <source>
        <dbReference type="EMBL" id="AUZ86707.1"/>
    </source>
</evidence>